<dbReference type="AlphaFoldDB" id="A0AAN7A1T5"/>
<evidence type="ECO:0000313" key="4">
    <source>
        <dbReference type="Proteomes" id="UP001302745"/>
    </source>
</evidence>
<dbReference type="PROSITE" id="PS50011">
    <property type="entry name" value="PROTEIN_KINASE_DOM"/>
    <property type="match status" value="1"/>
</dbReference>
<sequence>MAPHVLRANQPLFKLPRAGTARLSSNTPPSRASRHLHSTDSSRLSMRASKTPRATTTCRIPPSPPLFDQHLTFTHGGNYWRDTYLLERWAWCEQPVVYLGRTYGGYELRLRLGDWCWLTRDPVSGAHMTVKFLSRSRRNELPMAQFVRDHSSSPYLCIIRDHFRIPHHINSADPRYHGVEFNAIVYPTTGTDLRRLSTPGEHIEGPDLPLTPARRKRCVRDLVRGLVELHDMGIVHGDIHPGNIALPPPPGDEIEDHLARESPLVHEVRRKDGQPTHPALPTHVTEPVDIGFGEGSAKILDLGYSFRPADGGQYSRSHFPSGTMLPPELLDQDATTSFPFKVDSWHLGLCIFFILTDGVPLMQCAFGGCVYRLGEYEERIASLDDPECVEMNELIPTELQESRA</sequence>
<feature type="domain" description="Protein kinase" evidence="2">
    <location>
        <begin position="93"/>
        <end position="404"/>
    </location>
</feature>
<dbReference type="Proteomes" id="UP001302745">
    <property type="component" value="Unassembled WGS sequence"/>
</dbReference>
<dbReference type="Gene3D" id="1.10.510.10">
    <property type="entry name" value="Transferase(Phosphotransferase) domain 1"/>
    <property type="match status" value="1"/>
</dbReference>
<keyword evidence="3" id="KW-0808">Transferase</keyword>
<dbReference type="GO" id="GO:0005524">
    <property type="term" value="F:ATP binding"/>
    <property type="evidence" value="ECO:0007669"/>
    <property type="project" value="InterPro"/>
</dbReference>
<comment type="caution">
    <text evidence="3">The sequence shown here is derived from an EMBL/GenBank/DDBJ whole genome shotgun (WGS) entry which is preliminary data.</text>
</comment>
<organism evidence="3 4">
    <name type="scientific">Chaetomidium leptoderma</name>
    <dbReference type="NCBI Taxonomy" id="669021"/>
    <lineage>
        <taxon>Eukaryota</taxon>
        <taxon>Fungi</taxon>
        <taxon>Dikarya</taxon>
        <taxon>Ascomycota</taxon>
        <taxon>Pezizomycotina</taxon>
        <taxon>Sordariomycetes</taxon>
        <taxon>Sordariomycetidae</taxon>
        <taxon>Sordariales</taxon>
        <taxon>Chaetomiaceae</taxon>
        <taxon>Chaetomidium</taxon>
    </lineage>
</organism>
<evidence type="ECO:0000259" key="2">
    <source>
        <dbReference type="PROSITE" id="PS50011"/>
    </source>
</evidence>
<keyword evidence="4" id="KW-1185">Reference proteome</keyword>
<dbReference type="GO" id="GO:0004672">
    <property type="term" value="F:protein kinase activity"/>
    <property type="evidence" value="ECO:0007669"/>
    <property type="project" value="InterPro"/>
</dbReference>
<evidence type="ECO:0000313" key="3">
    <source>
        <dbReference type="EMBL" id="KAK4158348.1"/>
    </source>
</evidence>
<dbReference type="InterPro" id="IPR000719">
    <property type="entry name" value="Prot_kinase_dom"/>
</dbReference>
<keyword evidence="3" id="KW-0418">Kinase</keyword>
<reference evidence="3" key="1">
    <citation type="journal article" date="2023" name="Mol. Phylogenet. Evol.">
        <title>Genome-scale phylogeny and comparative genomics of the fungal order Sordariales.</title>
        <authorList>
            <person name="Hensen N."/>
            <person name="Bonometti L."/>
            <person name="Westerberg I."/>
            <person name="Brannstrom I.O."/>
            <person name="Guillou S."/>
            <person name="Cros-Aarteil S."/>
            <person name="Calhoun S."/>
            <person name="Haridas S."/>
            <person name="Kuo A."/>
            <person name="Mondo S."/>
            <person name="Pangilinan J."/>
            <person name="Riley R."/>
            <person name="LaButti K."/>
            <person name="Andreopoulos B."/>
            <person name="Lipzen A."/>
            <person name="Chen C."/>
            <person name="Yan M."/>
            <person name="Daum C."/>
            <person name="Ng V."/>
            <person name="Clum A."/>
            <person name="Steindorff A."/>
            <person name="Ohm R.A."/>
            <person name="Martin F."/>
            <person name="Silar P."/>
            <person name="Natvig D.O."/>
            <person name="Lalanne C."/>
            <person name="Gautier V."/>
            <person name="Ament-Velasquez S.L."/>
            <person name="Kruys A."/>
            <person name="Hutchinson M.I."/>
            <person name="Powell A.J."/>
            <person name="Barry K."/>
            <person name="Miller A.N."/>
            <person name="Grigoriev I.V."/>
            <person name="Debuchy R."/>
            <person name="Gladieux P."/>
            <person name="Hiltunen Thoren M."/>
            <person name="Johannesson H."/>
        </authorList>
    </citation>
    <scope>NUCLEOTIDE SEQUENCE</scope>
    <source>
        <strain evidence="3">CBS 538.74</strain>
    </source>
</reference>
<evidence type="ECO:0000256" key="1">
    <source>
        <dbReference type="SAM" id="MobiDB-lite"/>
    </source>
</evidence>
<protein>
    <submittedName>
        <fullName evidence="3">Kinase-like domain protein</fullName>
    </submittedName>
</protein>
<feature type="region of interest" description="Disordered" evidence="1">
    <location>
        <begin position="268"/>
        <end position="287"/>
    </location>
</feature>
<accession>A0AAN7A1T5</accession>
<dbReference type="InterPro" id="IPR011009">
    <property type="entry name" value="Kinase-like_dom_sf"/>
</dbReference>
<dbReference type="EMBL" id="MU856839">
    <property type="protein sequence ID" value="KAK4158348.1"/>
    <property type="molecule type" value="Genomic_DNA"/>
</dbReference>
<feature type="region of interest" description="Disordered" evidence="1">
    <location>
        <begin position="17"/>
        <end position="57"/>
    </location>
</feature>
<proteinExistence type="predicted"/>
<gene>
    <name evidence="3" type="ORF">C8A00DRAFT_28628</name>
</gene>
<dbReference type="SUPFAM" id="SSF56112">
    <property type="entry name" value="Protein kinase-like (PK-like)"/>
    <property type="match status" value="1"/>
</dbReference>
<name>A0AAN7A1T5_9PEZI</name>
<reference evidence="3" key="2">
    <citation type="submission" date="2023-05" db="EMBL/GenBank/DDBJ databases">
        <authorList>
            <consortium name="Lawrence Berkeley National Laboratory"/>
            <person name="Steindorff A."/>
            <person name="Hensen N."/>
            <person name="Bonometti L."/>
            <person name="Westerberg I."/>
            <person name="Brannstrom I.O."/>
            <person name="Guillou S."/>
            <person name="Cros-Aarteil S."/>
            <person name="Calhoun S."/>
            <person name="Haridas S."/>
            <person name="Kuo A."/>
            <person name="Mondo S."/>
            <person name="Pangilinan J."/>
            <person name="Riley R."/>
            <person name="Labutti K."/>
            <person name="Andreopoulos B."/>
            <person name="Lipzen A."/>
            <person name="Chen C."/>
            <person name="Yanf M."/>
            <person name="Daum C."/>
            <person name="Ng V."/>
            <person name="Clum A."/>
            <person name="Ohm R."/>
            <person name="Martin F."/>
            <person name="Silar P."/>
            <person name="Natvig D."/>
            <person name="Lalanne C."/>
            <person name="Gautier V."/>
            <person name="Ament-Velasquez S.L."/>
            <person name="Kruys A."/>
            <person name="Hutchinson M.I."/>
            <person name="Powell A.J."/>
            <person name="Barry K."/>
            <person name="Miller A.N."/>
            <person name="Grigoriev I.V."/>
            <person name="Debuchy R."/>
            <person name="Gladieux P."/>
            <person name="Thoren M.H."/>
            <person name="Johannesson H."/>
        </authorList>
    </citation>
    <scope>NUCLEOTIDE SEQUENCE</scope>
    <source>
        <strain evidence="3">CBS 538.74</strain>
    </source>
</reference>